<evidence type="ECO:0000313" key="4">
    <source>
        <dbReference type="Proteomes" id="UP000530268"/>
    </source>
</evidence>
<dbReference type="Gene3D" id="3.40.710.10">
    <property type="entry name" value="DD-peptidase/beta-lactamase superfamily"/>
    <property type="match status" value="1"/>
</dbReference>
<gene>
    <name evidence="3" type="ORF">GGR95_000541</name>
</gene>
<keyword evidence="4" id="KW-1185">Reference proteome</keyword>
<dbReference type="AlphaFoldDB" id="A0A7W6E599"/>
<dbReference type="PANTHER" id="PTHR46825">
    <property type="entry name" value="D-ALANYL-D-ALANINE-CARBOXYPEPTIDASE/ENDOPEPTIDASE AMPH"/>
    <property type="match status" value="1"/>
</dbReference>
<dbReference type="SUPFAM" id="SSF56601">
    <property type="entry name" value="beta-lactamase/transpeptidase-like"/>
    <property type="match status" value="1"/>
</dbReference>
<dbReference type="Proteomes" id="UP000530268">
    <property type="component" value="Unassembled WGS sequence"/>
</dbReference>
<evidence type="ECO:0000313" key="3">
    <source>
        <dbReference type="EMBL" id="MBB3992922.1"/>
    </source>
</evidence>
<evidence type="ECO:0000256" key="1">
    <source>
        <dbReference type="SAM" id="MobiDB-lite"/>
    </source>
</evidence>
<dbReference type="InterPro" id="IPR001466">
    <property type="entry name" value="Beta-lactam-related"/>
</dbReference>
<feature type="domain" description="Beta-lactamase-related" evidence="2">
    <location>
        <begin position="57"/>
        <end position="220"/>
    </location>
</feature>
<reference evidence="3 4" key="1">
    <citation type="submission" date="2020-08" db="EMBL/GenBank/DDBJ databases">
        <title>Genomic Encyclopedia of Type Strains, Phase IV (KMG-IV): sequencing the most valuable type-strain genomes for metagenomic binning, comparative biology and taxonomic classification.</title>
        <authorList>
            <person name="Goeker M."/>
        </authorList>
    </citation>
    <scope>NUCLEOTIDE SEQUENCE [LARGE SCALE GENOMIC DNA]</scope>
    <source>
        <strain evidence="3 4">DSM 102234</strain>
    </source>
</reference>
<evidence type="ECO:0000259" key="2">
    <source>
        <dbReference type="Pfam" id="PF00144"/>
    </source>
</evidence>
<dbReference type="InterPro" id="IPR050491">
    <property type="entry name" value="AmpC-like"/>
</dbReference>
<protein>
    <submittedName>
        <fullName evidence="3">CubicO group peptidase (Beta-lactamase class C family)</fullName>
    </submittedName>
</protein>
<dbReference type="PANTHER" id="PTHR46825:SF9">
    <property type="entry name" value="BETA-LACTAMASE-RELATED DOMAIN-CONTAINING PROTEIN"/>
    <property type="match status" value="1"/>
</dbReference>
<dbReference type="Pfam" id="PF00144">
    <property type="entry name" value="Beta-lactamase"/>
    <property type="match status" value="1"/>
</dbReference>
<dbReference type="InterPro" id="IPR012338">
    <property type="entry name" value="Beta-lactam/transpept-like"/>
</dbReference>
<feature type="compositionally biased region" description="Polar residues" evidence="1">
    <location>
        <begin position="1"/>
        <end position="12"/>
    </location>
</feature>
<accession>A0A7W6E599</accession>
<feature type="compositionally biased region" description="Pro residues" evidence="1">
    <location>
        <begin position="18"/>
        <end position="29"/>
    </location>
</feature>
<dbReference type="EMBL" id="JACIEI010000001">
    <property type="protein sequence ID" value="MBB3992922.1"/>
    <property type="molecule type" value="Genomic_DNA"/>
</dbReference>
<sequence>MQTSAAQIEQPRSSQPALPIPPQSAPPQEPEITAPDLGGIQAASRNFYTQIHFARTALKDPTLLSPDRKHLYSNVGYGLLGQIIEGITGQPYGDYCGTTIMAPAGATSAQIGGPMWATGGFGGWTITASDYARFVMYWYAADRPWVKTPQNYPLDRDSGMGLSVRNFYYDGRHMFYHSGLWQNNKQSRQIGALFLASTTGTVFVANWQGNLPPEAYNDLRQSITAVLH</sequence>
<feature type="region of interest" description="Disordered" evidence="1">
    <location>
        <begin position="1"/>
        <end position="35"/>
    </location>
</feature>
<organism evidence="3 4">
    <name type="scientific">Sulfitobacter undariae</name>
    <dbReference type="NCBI Taxonomy" id="1563671"/>
    <lineage>
        <taxon>Bacteria</taxon>
        <taxon>Pseudomonadati</taxon>
        <taxon>Pseudomonadota</taxon>
        <taxon>Alphaproteobacteria</taxon>
        <taxon>Rhodobacterales</taxon>
        <taxon>Roseobacteraceae</taxon>
        <taxon>Sulfitobacter</taxon>
    </lineage>
</organism>
<proteinExistence type="predicted"/>
<comment type="caution">
    <text evidence="3">The sequence shown here is derived from an EMBL/GenBank/DDBJ whole genome shotgun (WGS) entry which is preliminary data.</text>
</comment>
<name>A0A7W6E599_9RHOB</name>